<comment type="similarity">
    <text evidence="2">Belongs to the ROK (NagC/XylR) family.</text>
</comment>
<keyword evidence="3" id="KW-0119">Carbohydrate metabolism</keyword>
<sequence>MQRGSFQGMKTLNKSIILTKILNDGPISRAQIAKETNLTPPTVGSLVKELLERKIVIESAQGTSQGGRKPTLLVVNEQAFYIVGVDAGPSGIEAIFTNLSGEILAEASVELSTNNTKESFLAELVNVIEKVISKEPKLTKQIIGIGVAMHGVVDAEEGEALFAPNLHLRDIPIKETLMNHFPYMVKVENDARALALAETWFGQGKDLDRLVVVNVGTGVGAGLVINKELYHGQAFIAGEIGHMIIDIHGERCACGNRGCLQTVISGPAIVRRAKQQLKKGVTSTLQSIVEQEEEITAVTIFQEAQAGDEFAQQVFSDTGVYIGIGLTNVIHTINPTKIVLTGGVSKAGEYLLPTITSTVKDRALTEEAKETKIVLSDLGDQSTCLGAVALVLVELFAKNGEVIV</sequence>
<dbReference type="PROSITE" id="PS01125">
    <property type="entry name" value="ROK"/>
    <property type="match status" value="1"/>
</dbReference>
<dbReference type="Gene3D" id="1.10.10.10">
    <property type="entry name" value="Winged helix-like DNA-binding domain superfamily/Winged helix DNA-binding domain"/>
    <property type="match status" value="1"/>
</dbReference>
<dbReference type="InterPro" id="IPR043129">
    <property type="entry name" value="ATPase_NBD"/>
</dbReference>
<evidence type="ECO:0000256" key="1">
    <source>
        <dbReference type="ARBA" id="ARBA00002486"/>
    </source>
</evidence>
<dbReference type="Gene3D" id="3.30.420.40">
    <property type="match status" value="2"/>
</dbReference>
<dbReference type="AlphaFoldDB" id="A0A9J6R9X3"/>
<dbReference type="SUPFAM" id="SSF46785">
    <property type="entry name" value="Winged helix' DNA-binding domain"/>
    <property type="match status" value="1"/>
</dbReference>
<comment type="caution">
    <text evidence="4">The sequence shown here is derived from an EMBL/GenBank/DDBJ whole genome shotgun (WGS) entry which is preliminary data.</text>
</comment>
<dbReference type="PANTHER" id="PTHR18964:SF149">
    <property type="entry name" value="BIFUNCTIONAL UDP-N-ACETYLGLUCOSAMINE 2-EPIMERASE_N-ACETYLMANNOSAMINE KINASE"/>
    <property type="match status" value="1"/>
</dbReference>
<dbReference type="Proteomes" id="UP001084197">
    <property type="component" value="Unassembled WGS sequence"/>
</dbReference>
<gene>
    <name evidence="4" type="ORF">OWO01_04575</name>
</gene>
<dbReference type="InterPro" id="IPR049874">
    <property type="entry name" value="ROK_cs"/>
</dbReference>
<dbReference type="GO" id="GO:0042732">
    <property type="term" value="P:D-xylose metabolic process"/>
    <property type="evidence" value="ECO:0007669"/>
    <property type="project" value="UniProtKB-KW"/>
</dbReference>
<comment type="function">
    <text evidence="1">Transcriptional repressor of xylose-utilizing enzymes.</text>
</comment>
<reference evidence="4" key="1">
    <citation type="submission" date="2022-11" db="EMBL/GenBank/DDBJ databases">
        <title>WGS of Natronobacillus azotifigens 24KS-1, an anaerobic diazotrophic haloalkaliphile from soda-rich habitats.</title>
        <authorList>
            <person name="Sorokin D.Y."/>
            <person name="Merkel A.Y."/>
        </authorList>
    </citation>
    <scope>NUCLEOTIDE SEQUENCE</scope>
    <source>
        <strain evidence="4">24KS-1</strain>
    </source>
</reference>
<dbReference type="Pfam" id="PF00480">
    <property type="entry name" value="ROK"/>
    <property type="match status" value="1"/>
</dbReference>
<dbReference type="InterPro" id="IPR036390">
    <property type="entry name" value="WH_DNA-bd_sf"/>
</dbReference>
<dbReference type="SUPFAM" id="SSF53067">
    <property type="entry name" value="Actin-like ATPase domain"/>
    <property type="match status" value="1"/>
</dbReference>
<name>A0A9J6R9X3_9BACI</name>
<organism evidence="4 5">
    <name type="scientific">Natronobacillus azotifigens</name>
    <dbReference type="NCBI Taxonomy" id="472978"/>
    <lineage>
        <taxon>Bacteria</taxon>
        <taxon>Bacillati</taxon>
        <taxon>Bacillota</taxon>
        <taxon>Bacilli</taxon>
        <taxon>Bacillales</taxon>
        <taxon>Bacillaceae</taxon>
        <taxon>Natronobacillus</taxon>
    </lineage>
</organism>
<evidence type="ECO:0000256" key="2">
    <source>
        <dbReference type="ARBA" id="ARBA00006479"/>
    </source>
</evidence>
<keyword evidence="5" id="KW-1185">Reference proteome</keyword>
<proteinExistence type="inferred from homology"/>
<keyword evidence="3" id="KW-0859">Xylose metabolism</keyword>
<accession>A0A9J6R9X3</accession>
<evidence type="ECO:0000256" key="3">
    <source>
        <dbReference type="ARBA" id="ARBA00022629"/>
    </source>
</evidence>
<protein>
    <submittedName>
        <fullName evidence="4">ROK family transcriptional regulator</fullName>
    </submittedName>
</protein>
<dbReference type="CDD" id="cd24076">
    <property type="entry name" value="ASKHA_ATPase_ROK_BsXylR-like"/>
    <property type="match status" value="1"/>
</dbReference>
<dbReference type="PANTHER" id="PTHR18964">
    <property type="entry name" value="ROK (REPRESSOR, ORF, KINASE) FAMILY"/>
    <property type="match status" value="1"/>
</dbReference>
<evidence type="ECO:0000313" key="5">
    <source>
        <dbReference type="Proteomes" id="UP001084197"/>
    </source>
</evidence>
<evidence type="ECO:0000313" key="4">
    <source>
        <dbReference type="EMBL" id="MCZ0702482.1"/>
    </source>
</evidence>
<dbReference type="RefSeq" id="WP_268779251.1">
    <property type="nucleotide sequence ID" value="NZ_JAPRAT010000006.1"/>
</dbReference>
<dbReference type="EMBL" id="JAPRAT010000006">
    <property type="protein sequence ID" value="MCZ0702482.1"/>
    <property type="molecule type" value="Genomic_DNA"/>
</dbReference>
<dbReference type="InterPro" id="IPR036388">
    <property type="entry name" value="WH-like_DNA-bd_sf"/>
</dbReference>
<dbReference type="InterPro" id="IPR000600">
    <property type="entry name" value="ROK"/>
</dbReference>
<dbReference type="Pfam" id="PF13412">
    <property type="entry name" value="HTH_24"/>
    <property type="match status" value="1"/>
</dbReference>